<dbReference type="CDD" id="cd09602">
    <property type="entry name" value="M1_APN"/>
    <property type="match status" value="1"/>
</dbReference>
<dbReference type="Pfam" id="PF17900">
    <property type="entry name" value="Peptidase_M1_N"/>
    <property type="match status" value="1"/>
</dbReference>
<gene>
    <name evidence="17" type="primary">pepN_2</name>
    <name evidence="17" type="ORF">GCM10025778_37120</name>
</gene>
<keyword evidence="10" id="KW-0862">Zinc</keyword>
<dbReference type="Gene3D" id="2.60.40.1730">
    <property type="entry name" value="tricorn interacting facor f3 domain"/>
    <property type="match status" value="1"/>
</dbReference>
<dbReference type="InterPro" id="IPR042097">
    <property type="entry name" value="Aminopeptidase_N-like_N_sf"/>
</dbReference>
<dbReference type="InterPro" id="IPR014782">
    <property type="entry name" value="Peptidase_M1_dom"/>
</dbReference>
<evidence type="ECO:0000256" key="8">
    <source>
        <dbReference type="ARBA" id="ARBA00022723"/>
    </source>
</evidence>
<dbReference type="InterPro" id="IPR012778">
    <property type="entry name" value="Pept_M1_aminopeptidase"/>
</dbReference>
<dbReference type="Gene3D" id="1.10.390.10">
    <property type="entry name" value="Neutral Protease Domain 2"/>
    <property type="match status" value="1"/>
</dbReference>
<organism evidence="17 18">
    <name type="scientific">Paeniglutamicibacter antarcticus</name>
    <dbReference type="NCBI Taxonomy" id="494023"/>
    <lineage>
        <taxon>Bacteria</taxon>
        <taxon>Bacillati</taxon>
        <taxon>Actinomycetota</taxon>
        <taxon>Actinomycetes</taxon>
        <taxon>Micrococcales</taxon>
        <taxon>Micrococcaceae</taxon>
        <taxon>Paeniglutamicibacter</taxon>
    </lineage>
</organism>
<feature type="domain" description="ERAP1-like C-terminal" evidence="15">
    <location>
        <begin position="528"/>
        <end position="837"/>
    </location>
</feature>
<dbReference type="PRINTS" id="PR00756">
    <property type="entry name" value="ALADIPTASE"/>
</dbReference>
<comment type="similarity">
    <text evidence="3">Belongs to the peptidase M1 family.</text>
</comment>
<sequence>MPGMNLTREEAQARAEIVNVDSYEVVLDLTVSDKVFGSHTTVRFSATEGTSTFIDAVTSCVRSVNLNGVELDPTEVSDGVRITLPDLAAENTLVIDADALYMNTGEGLHRFVDPVDAEVYLYSQFEVPDSRRMFAVFEQPDLKAAFAFTVTAPAHWDVISNAPTPEPLDAHEGAKTWAFSPTDRISSYITALIAGPYQCVRSELTSSDGRTIPLGVFARASLMKHLDAENIFTLTRQGFEFFEEQFGTPYPFEKYDQLFVPEFNAGAMENAGAVTFLESYIFRSRPTEAMVERRAITVLHELAHMWFGDLVTMRWWNDLWLNESFAEFMSTLAAAQNTEFTSSWTTFNILEKNWAYRQDQLPSTHPIKAEINDLEDVLVNFDGITYAKGASVLRQLVAWVGQEQFMAGVRQYFDKHAWTNTELPDLMRELEAASGRDLSQWSKLWLETAGVNTLRARIETDASSVITSFAIDQSAIEEHPVIRPHRLAVGFYDLDSSGSLMRVHREELDVAGETTDVPALVGRKRPDLVLVNDDDLAYTKIRLDASSLATATEHLKDFTDSLPRTLVWSAVWDAVRDAETPARDFVELVLGNIGHETDSTVVMVLLRQLNTALDYYIDRGHAPAARRATADRLWELARDAKAGSDAQLQFTTAFANLAHTGAQLDAVGALLSATIELEGLTVDADLRWDLLTSLCAGGRAEAAAIEAELVRDATSTGQLAAHTARAAIPTAEAKRTAWDAVIAGTLSNLEQRAAISGFNRVHDPKLISSYLEEYFASVGTVWKSKSYEIAQQIATGLYPSAQVSESTLATTDAFLGALGDSSPALHRLIVESRESVVRALAAQAADAEGTAH</sequence>
<dbReference type="SUPFAM" id="SSF63737">
    <property type="entry name" value="Leukotriene A4 hydrolase N-terminal domain"/>
    <property type="match status" value="1"/>
</dbReference>
<proteinExistence type="inferred from homology"/>
<dbReference type="InterPro" id="IPR024571">
    <property type="entry name" value="ERAP1-like_C_dom"/>
</dbReference>
<dbReference type="InterPro" id="IPR027268">
    <property type="entry name" value="Peptidase_M4/M1_CTD_sf"/>
</dbReference>
<accession>A0ABP9TS71</accession>
<evidence type="ECO:0000256" key="5">
    <source>
        <dbReference type="ARBA" id="ARBA00015611"/>
    </source>
</evidence>
<keyword evidence="7" id="KW-0645">Protease</keyword>
<dbReference type="EC" id="3.4.11.2" evidence="4"/>
<dbReference type="InterPro" id="IPR001930">
    <property type="entry name" value="Peptidase_M1"/>
</dbReference>
<evidence type="ECO:0000256" key="2">
    <source>
        <dbReference type="ARBA" id="ARBA00001947"/>
    </source>
</evidence>
<keyword evidence="6 17" id="KW-0031">Aminopeptidase</keyword>
<keyword evidence="9" id="KW-0378">Hydrolase</keyword>
<evidence type="ECO:0000259" key="15">
    <source>
        <dbReference type="Pfam" id="PF11838"/>
    </source>
</evidence>
<comment type="catalytic activity">
    <reaction evidence="1">
        <text>Release of an N-terminal amino acid, Xaa-|-Yaa- from a peptide, amide or arylamide. Xaa is preferably Ala, but may be most amino acids including Pro (slow action). When a terminal hydrophobic residue is followed by a prolyl residue, the two may be released as an intact Xaa-Pro dipeptide.</text>
        <dbReference type="EC" id="3.4.11.2"/>
    </reaction>
</comment>
<feature type="domain" description="Peptidase M1 membrane alanine aminopeptidase" evidence="14">
    <location>
        <begin position="235"/>
        <end position="445"/>
    </location>
</feature>
<keyword evidence="18" id="KW-1185">Reference proteome</keyword>
<evidence type="ECO:0000313" key="17">
    <source>
        <dbReference type="EMBL" id="GAA5229173.1"/>
    </source>
</evidence>
<evidence type="ECO:0000256" key="13">
    <source>
        <dbReference type="ARBA" id="ARBA00031533"/>
    </source>
</evidence>
<evidence type="ECO:0000256" key="7">
    <source>
        <dbReference type="ARBA" id="ARBA00022670"/>
    </source>
</evidence>
<feature type="domain" description="Aminopeptidase N-like N-terminal" evidence="16">
    <location>
        <begin position="22"/>
        <end position="189"/>
    </location>
</feature>
<evidence type="ECO:0000256" key="1">
    <source>
        <dbReference type="ARBA" id="ARBA00000098"/>
    </source>
</evidence>
<dbReference type="PANTHER" id="PTHR11533">
    <property type="entry name" value="PROTEASE M1 ZINC METALLOPROTEASE"/>
    <property type="match status" value="1"/>
</dbReference>
<dbReference type="InterPro" id="IPR050344">
    <property type="entry name" value="Peptidase_M1_aminopeptidases"/>
</dbReference>
<evidence type="ECO:0000256" key="9">
    <source>
        <dbReference type="ARBA" id="ARBA00022801"/>
    </source>
</evidence>
<dbReference type="SUPFAM" id="SSF55486">
    <property type="entry name" value="Metalloproteases ('zincins'), catalytic domain"/>
    <property type="match status" value="1"/>
</dbReference>
<evidence type="ECO:0000256" key="4">
    <source>
        <dbReference type="ARBA" id="ARBA00012564"/>
    </source>
</evidence>
<evidence type="ECO:0000256" key="11">
    <source>
        <dbReference type="ARBA" id="ARBA00023049"/>
    </source>
</evidence>
<dbReference type="RefSeq" id="WP_210100988.1">
    <property type="nucleotide sequence ID" value="NZ_BAABLK010000094.1"/>
</dbReference>
<evidence type="ECO:0000313" key="18">
    <source>
        <dbReference type="Proteomes" id="UP001501257"/>
    </source>
</evidence>
<dbReference type="GO" id="GO:0004177">
    <property type="term" value="F:aminopeptidase activity"/>
    <property type="evidence" value="ECO:0007669"/>
    <property type="project" value="UniProtKB-KW"/>
</dbReference>
<comment type="caution">
    <text evidence="17">The sequence shown here is derived from an EMBL/GenBank/DDBJ whole genome shotgun (WGS) entry which is preliminary data.</text>
</comment>
<dbReference type="PANTHER" id="PTHR11533:SF174">
    <property type="entry name" value="PUROMYCIN-SENSITIVE AMINOPEPTIDASE-RELATED"/>
    <property type="match status" value="1"/>
</dbReference>
<dbReference type="Pfam" id="PF01433">
    <property type="entry name" value="Peptidase_M1"/>
    <property type="match status" value="1"/>
</dbReference>
<reference evidence="18" key="1">
    <citation type="journal article" date="2019" name="Int. J. Syst. Evol. Microbiol.">
        <title>The Global Catalogue of Microorganisms (GCM) 10K type strain sequencing project: providing services to taxonomists for standard genome sequencing and annotation.</title>
        <authorList>
            <consortium name="The Broad Institute Genomics Platform"/>
            <consortium name="The Broad Institute Genome Sequencing Center for Infectious Disease"/>
            <person name="Wu L."/>
            <person name="Ma J."/>
        </authorList>
    </citation>
    <scope>NUCLEOTIDE SEQUENCE [LARGE SCALE GENOMIC DNA]</scope>
    <source>
        <strain evidence="18">JCM 18952</strain>
    </source>
</reference>
<dbReference type="NCBIfam" id="TIGR02412">
    <property type="entry name" value="pepN_strep_liv"/>
    <property type="match status" value="1"/>
</dbReference>
<comment type="cofactor">
    <cofactor evidence="2">
        <name>Zn(2+)</name>
        <dbReference type="ChEBI" id="CHEBI:29105"/>
    </cofactor>
</comment>
<evidence type="ECO:0000256" key="6">
    <source>
        <dbReference type="ARBA" id="ARBA00022438"/>
    </source>
</evidence>
<dbReference type="EMBL" id="BAABLK010000094">
    <property type="protein sequence ID" value="GAA5229173.1"/>
    <property type="molecule type" value="Genomic_DNA"/>
</dbReference>
<dbReference type="Proteomes" id="UP001501257">
    <property type="component" value="Unassembled WGS sequence"/>
</dbReference>
<protein>
    <recommendedName>
        <fullName evidence="5">Aminopeptidase N</fullName>
        <ecNumber evidence="4">3.4.11.2</ecNumber>
    </recommendedName>
    <alternativeName>
        <fullName evidence="12">Alanine aminopeptidase</fullName>
    </alternativeName>
    <alternativeName>
        <fullName evidence="13">Lysyl aminopeptidase</fullName>
    </alternativeName>
</protein>
<dbReference type="InterPro" id="IPR045357">
    <property type="entry name" value="Aminopeptidase_N-like_N"/>
</dbReference>
<evidence type="ECO:0000256" key="3">
    <source>
        <dbReference type="ARBA" id="ARBA00010136"/>
    </source>
</evidence>
<keyword evidence="8" id="KW-0479">Metal-binding</keyword>
<dbReference type="Pfam" id="PF11838">
    <property type="entry name" value="ERAP1_C"/>
    <property type="match status" value="1"/>
</dbReference>
<evidence type="ECO:0000259" key="14">
    <source>
        <dbReference type="Pfam" id="PF01433"/>
    </source>
</evidence>
<name>A0ABP9TS71_9MICC</name>
<keyword evidence="11" id="KW-0482">Metalloprotease</keyword>
<evidence type="ECO:0000256" key="10">
    <source>
        <dbReference type="ARBA" id="ARBA00022833"/>
    </source>
</evidence>
<evidence type="ECO:0000259" key="16">
    <source>
        <dbReference type="Pfam" id="PF17900"/>
    </source>
</evidence>
<evidence type="ECO:0000256" key="12">
    <source>
        <dbReference type="ARBA" id="ARBA00029811"/>
    </source>
</evidence>